<dbReference type="NCBIfam" id="NF038012">
    <property type="entry name" value="DMT_1"/>
    <property type="match status" value="1"/>
</dbReference>
<keyword evidence="1" id="KW-0812">Transmembrane</keyword>
<dbReference type="HOGENOM" id="CLU_070294_2_0_11"/>
<dbReference type="STRING" id="262316.MAP_2062"/>
<dbReference type="EMBL" id="AE016958">
    <property type="protein sequence ID" value="AAS04379.1"/>
    <property type="molecule type" value="Genomic_DNA"/>
</dbReference>
<dbReference type="Proteomes" id="UP000000580">
    <property type="component" value="Chromosome"/>
</dbReference>
<evidence type="ECO:0000256" key="1">
    <source>
        <dbReference type="SAM" id="Phobius"/>
    </source>
</evidence>
<dbReference type="PANTHER" id="PTHR40761:SF1">
    <property type="entry name" value="CONSERVED INTEGRAL MEMBRANE ALANINE VALINE AND LEUCINE RICH PROTEIN-RELATED"/>
    <property type="match status" value="1"/>
</dbReference>
<feature type="transmembrane region" description="Helical" evidence="1">
    <location>
        <begin position="181"/>
        <end position="201"/>
    </location>
</feature>
<name>Q73Y94_MYCPA</name>
<feature type="transmembrane region" description="Helical" evidence="1">
    <location>
        <begin position="154"/>
        <end position="174"/>
    </location>
</feature>
<feature type="transmembrane region" description="Helical" evidence="1">
    <location>
        <begin position="125"/>
        <end position="142"/>
    </location>
</feature>
<dbReference type="KEGG" id="mpa:MAP_2062"/>
<reference evidence="2 3" key="1">
    <citation type="journal article" date="2005" name="Proc. Natl. Acad. Sci. U.S.A.">
        <title>The complete genome sequence of Mycobacterium avium subspecies paratuberculosis.</title>
        <authorList>
            <person name="Li L."/>
            <person name="Bannantine J.P."/>
            <person name="Zhang Q."/>
            <person name="Amonsin A."/>
            <person name="May B.J."/>
            <person name="Alt D."/>
            <person name="Banerji N."/>
            <person name="Kanjilal S."/>
            <person name="Kapur V."/>
        </authorList>
    </citation>
    <scope>NUCLEOTIDE SEQUENCE [LARGE SCALE GENOMIC DNA]</scope>
    <source>
        <strain evidence="3">ATCC BAA-968 / K-10</strain>
    </source>
</reference>
<gene>
    <name evidence="2" type="ordered locus">MAP_2062</name>
</gene>
<protein>
    <submittedName>
        <fullName evidence="2">Uncharacterized protein</fullName>
    </submittedName>
</protein>
<accession>Q73Y94</accession>
<keyword evidence="3" id="KW-1185">Reference proteome</keyword>
<evidence type="ECO:0000313" key="3">
    <source>
        <dbReference type="Proteomes" id="UP000000580"/>
    </source>
</evidence>
<feature type="transmembrane region" description="Helical" evidence="1">
    <location>
        <begin position="95"/>
        <end position="113"/>
    </location>
</feature>
<feature type="transmembrane region" description="Helical" evidence="1">
    <location>
        <begin position="246"/>
        <end position="268"/>
    </location>
</feature>
<keyword evidence="1" id="KW-0472">Membrane</keyword>
<sequence length="317" mass="32536">MSLGAKTRVAGVDTHGRELVGRTDIATVLAVAAALMVGAGDVAQQQSAQQVTDQPVGTVALFRRLLRDRRWWTGSLVAAGGFGFQAAALGFGSVVLVQALLVTSLLFALLISARVNHRRITGRQAVWALLLAAAVAVVVTVGDPQEGTPRGSLQTWTIVALVMGPALVGCVLGARLYPGPVAALLLGLMSGSLWGLFAVLTKGVVDQLDRGIPALLRTPELYVWVLLAIAATAWEQSAFRAGPLTASLPAVTVAEPVIGSVLGVTVLGETLRTNGIGLVALGISVAVMAAATVALARSQAASAPTADETPPFSTEKT</sequence>
<proteinExistence type="predicted"/>
<dbReference type="eggNOG" id="COG0697">
    <property type="taxonomic scope" value="Bacteria"/>
</dbReference>
<keyword evidence="1" id="KW-1133">Transmembrane helix</keyword>
<dbReference type="AlphaFoldDB" id="Q73Y94"/>
<organism evidence="2 3">
    <name type="scientific">Mycolicibacterium paratuberculosis (strain ATCC BAA-968 / K-10)</name>
    <name type="common">Mycobacterium paratuberculosis</name>
    <dbReference type="NCBI Taxonomy" id="262316"/>
    <lineage>
        <taxon>Bacteria</taxon>
        <taxon>Bacillati</taxon>
        <taxon>Actinomycetota</taxon>
        <taxon>Actinomycetes</taxon>
        <taxon>Mycobacteriales</taxon>
        <taxon>Mycobacteriaceae</taxon>
        <taxon>Mycobacterium</taxon>
        <taxon>Mycobacterium avium complex (MAC)</taxon>
    </lineage>
</organism>
<feature type="transmembrane region" description="Helical" evidence="1">
    <location>
        <begin position="71"/>
        <end position="89"/>
    </location>
</feature>
<feature type="transmembrane region" description="Helical" evidence="1">
    <location>
        <begin position="274"/>
        <end position="296"/>
    </location>
</feature>
<evidence type="ECO:0000313" key="2">
    <source>
        <dbReference type="EMBL" id="AAS04379.1"/>
    </source>
</evidence>
<dbReference type="PANTHER" id="PTHR40761">
    <property type="entry name" value="CONSERVED INTEGRAL MEMBRANE ALANINE VALINE AND LEUCINE RICH PROTEIN-RELATED"/>
    <property type="match status" value="1"/>
</dbReference>